<proteinExistence type="predicted"/>
<accession>A0A1A8XZC7</accession>
<organism evidence="1 2">
    <name type="scientific">Candidatus Propionivibrio aalborgensis</name>
    <dbReference type="NCBI Taxonomy" id="1860101"/>
    <lineage>
        <taxon>Bacteria</taxon>
        <taxon>Pseudomonadati</taxon>
        <taxon>Pseudomonadota</taxon>
        <taxon>Betaproteobacteria</taxon>
        <taxon>Rhodocyclales</taxon>
        <taxon>Rhodocyclaceae</taxon>
        <taxon>Propionivibrio</taxon>
    </lineage>
</organism>
<dbReference type="AlphaFoldDB" id="A0A1A8XZC7"/>
<sequence length="135" mass="14988">MEQEPKVEGSTCGTSALSAGLGAGTDLYRSVLSFNDDDAERKALMEVVWRNTPWMVDAFVGSHNTARRFAVMEWCLDTFGPEAWPIHGHAGQWHSGGATINGWAWMGFSTKDQMRRFMDRWPAPNAEISPPRDAG</sequence>
<name>A0A1A8XZC7_9RHOO</name>
<reference evidence="1 2" key="1">
    <citation type="submission" date="2016-06" db="EMBL/GenBank/DDBJ databases">
        <authorList>
            <person name="Kjaerup R.B."/>
            <person name="Dalgaard T.S."/>
            <person name="Juul-Madsen H.R."/>
        </authorList>
    </citation>
    <scope>NUCLEOTIDE SEQUENCE [LARGE SCALE GENOMIC DNA]</scope>
    <source>
        <strain evidence="1">2</strain>
    </source>
</reference>
<dbReference type="Proteomes" id="UP000199600">
    <property type="component" value="Unassembled WGS sequence"/>
</dbReference>
<dbReference type="EMBL" id="FLQY01000296">
    <property type="protein sequence ID" value="SBT10032.1"/>
    <property type="molecule type" value="Genomic_DNA"/>
</dbReference>
<dbReference type="RefSeq" id="WP_186411809.1">
    <property type="nucleotide sequence ID" value="NZ_FLQY01000296.1"/>
</dbReference>
<protein>
    <submittedName>
        <fullName evidence="1">Uncharacterized protein</fullName>
    </submittedName>
</protein>
<evidence type="ECO:0000313" key="2">
    <source>
        <dbReference type="Proteomes" id="UP000199600"/>
    </source>
</evidence>
<evidence type="ECO:0000313" key="1">
    <source>
        <dbReference type="EMBL" id="SBT10032.1"/>
    </source>
</evidence>
<gene>
    <name evidence="1" type="ORF">PROAA_3650002</name>
</gene>
<keyword evidence="2" id="KW-1185">Reference proteome</keyword>